<dbReference type="GO" id="GO:0016514">
    <property type="term" value="C:SWI/SNF complex"/>
    <property type="evidence" value="ECO:0007669"/>
    <property type="project" value="TreeGrafter"/>
</dbReference>
<dbReference type="SUPFAM" id="SSF47370">
    <property type="entry name" value="Bromodomain"/>
    <property type="match status" value="2"/>
</dbReference>
<keyword evidence="7" id="KW-0539">Nucleus</keyword>
<dbReference type="SMART" id="SM00297">
    <property type="entry name" value="BROMO"/>
    <property type="match status" value="2"/>
</dbReference>
<gene>
    <name evidence="11" type="ORF">CGOC_LOCUS10028</name>
</gene>
<keyword evidence="3" id="KW-0156">Chromatin regulator</keyword>
<reference evidence="11 12" key="1">
    <citation type="submission" date="2018-11" db="EMBL/GenBank/DDBJ databases">
        <authorList>
            <consortium name="Pathogen Informatics"/>
        </authorList>
    </citation>
    <scope>NUCLEOTIDE SEQUENCE [LARGE SCALE GENOMIC DNA]</scope>
</reference>
<feature type="domain" description="Bromo" evidence="9">
    <location>
        <begin position="29"/>
        <end position="117"/>
    </location>
</feature>
<evidence type="ECO:0000313" key="11">
    <source>
        <dbReference type="EMBL" id="VDN25205.1"/>
    </source>
</evidence>
<name>A0A3P7M729_CYLGO</name>
<evidence type="ECO:0000259" key="9">
    <source>
        <dbReference type="PROSITE" id="PS50014"/>
    </source>
</evidence>
<protein>
    <recommendedName>
        <fullName evidence="13">Bromo domain-containing protein</fullName>
    </recommendedName>
</protein>
<evidence type="ECO:0000256" key="3">
    <source>
        <dbReference type="ARBA" id="ARBA00022853"/>
    </source>
</evidence>
<keyword evidence="12" id="KW-1185">Reference proteome</keyword>
<dbReference type="OrthoDB" id="784962at2759"/>
<sequence length="365" mass="42463">MPISSFRLPPHEQQMWRLYTLVRDATDSDGRKLASAFVRLPTKEVPCQRSAVSKTSAHIIIKEYPDYYEVIKKPMDLQRIQQRLQSRGYARWVDIIADMSLMLENACKYNEPESDIYKDAVALQRLVLEKKRELGAAEDCIPRVQMEIRSMFTNIFVSVFTKKDSDGRCRCDSFAELPELLKARGLPRDEWPFSLDQIKRNIDKGRYRRLDRFQKDFFDLFDRARELSRSDSKLFEDATELQLAFIKERDAQCKGVLVSTAFTAIENVCHYKVAIATDTGEMMVRGKWVYRPHETLHLANRKFIENEVFITPFIDTVLAERLSGLCMVVSVKTALHNVVEGIKPSDLYVCECRYLGKPRYFAKIK</sequence>
<dbReference type="PRINTS" id="PR00503">
    <property type="entry name" value="BROMODOMAIN"/>
</dbReference>
<dbReference type="InterPro" id="IPR043151">
    <property type="entry name" value="BAH_sf"/>
</dbReference>
<dbReference type="GO" id="GO:0003682">
    <property type="term" value="F:chromatin binding"/>
    <property type="evidence" value="ECO:0007669"/>
    <property type="project" value="InterPro"/>
</dbReference>
<evidence type="ECO:0008006" key="13">
    <source>
        <dbReference type="Google" id="ProtNLM"/>
    </source>
</evidence>
<evidence type="ECO:0000256" key="7">
    <source>
        <dbReference type="ARBA" id="ARBA00023242"/>
    </source>
</evidence>
<evidence type="ECO:0000256" key="4">
    <source>
        <dbReference type="ARBA" id="ARBA00023015"/>
    </source>
</evidence>
<dbReference type="AlphaFoldDB" id="A0A3P7M729"/>
<evidence type="ECO:0000256" key="6">
    <source>
        <dbReference type="ARBA" id="ARBA00023163"/>
    </source>
</evidence>
<dbReference type="Pfam" id="PF00439">
    <property type="entry name" value="Bromodomain"/>
    <property type="match status" value="2"/>
</dbReference>
<organism evidence="11 12">
    <name type="scientific">Cylicostephanus goldi</name>
    <name type="common">Nematode worm</name>
    <dbReference type="NCBI Taxonomy" id="71465"/>
    <lineage>
        <taxon>Eukaryota</taxon>
        <taxon>Metazoa</taxon>
        <taxon>Ecdysozoa</taxon>
        <taxon>Nematoda</taxon>
        <taxon>Chromadorea</taxon>
        <taxon>Rhabditida</taxon>
        <taxon>Rhabditina</taxon>
        <taxon>Rhabditomorpha</taxon>
        <taxon>Strongyloidea</taxon>
        <taxon>Strongylidae</taxon>
        <taxon>Cylicostephanus</taxon>
    </lineage>
</organism>
<dbReference type="Gene3D" id="1.20.920.10">
    <property type="entry name" value="Bromodomain-like"/>
    <property type="match status" value="2"/>
</dbReference>
<dbReference type="PROSITE" id="PS51038">
    <property type="entry name" value="BAH"/>
    <property type="match status" value="1"/>
</dbReference>
<feature type="domain" description="Bromo" evidence="9">
    <location>
        <begin position="192"/>
        <end position="235"/>
    </location>
</feature>
<dbReference type="InterPro" id="IPR001487">
    <property type="entry name" value="Bromodomain"/>
</dbReference>
<keyword evidence="4" id="KW-0805">Transcription regulation</keyword>
<feature type="non-terminal residue" evidence="11">
    <location>
        <position position="365"/>
    </location>
</feature>
<evidence type="ECO:0000256" key="1">
    <source>
        <dbReference type="ARBA" id="ARBA00004123"/>
    </source>
</evidence>
<dbReference type="PROSITE" id="PS50014">
    <property type="entry name" value="BROMODOMAIN_2"/>
    <property type="match status" value="2"/>
</dbReference>
<dbReference type="Gene3D" id="2.30.30.490">
    <property type="match status" value="1"/>
</dbReference>
<dbReference type="EMBL" id="UYRV01109462">
    <property type="protein sequence ID" value="VDN25205.1"/>
    <property type="molecule type" value="Genomic_DNA"/>
</dbReference>
<keyword evidence="6" id="KW-0804">Transcription</keyword>
<dbReference type="InterPro" id="IPR036427">
    <property type="entry name" value="Bromodomain-like_sf"/>
</dbReference>
<dbReference type="InterPro" id="IPR001025">
    <property type="entry name" value="BAH_dom"/>
</dbReference>
<evidence type="ECO:0000256" key="8">
    <source>
        <dbReference type="PROSITE-ProRule" id="PRU00035"/>
    </source>
</evidence>
<evidence type="ECO:0000256" key="2">
    <source>
        <dbReference type="ARBA" id="ARBA00022737"/>
    </source>
</evidence>
<dbReference type="SMART" id="SM00439">
    <property type="entry name" value="BAH"/>
    <property type="match status" value="1"/>
</dbReference>
<keyword evidence="5 8" id="KW-0103">Bromodomain</keyword>
<evidence type="ECO:0000313" key="12">
    <source>
        <dbReference type="Proteomes" id="UP000271889"/>
    </source>
</evidence>
<dbReference type="GO" id="GO:0006338">
    <property type="term" value="P:chromatin remodeling"/>
    <property type="evidence" value="ECO:0007669"/>
    <property type="project" value="InterPro"/>
</dbReference>
<dbReference type="InterPro" id="IPR037382">
    <property type="entry name" value="Rsc/polybromo"/>
</dbReference>
<dbReference type="PANTHER" id="PTHR16062:SF19">
    <property type="entry name" value="PROTEIN POLYBROMO-1"/>
    <property type="match status" value="1"/>
</dbReference>
<accession>A0A3P7M729</accession>
<evidence type="ECO:0000259" key="10">
    <source>
        <dbReference type="PROSITE" id="PS51038"/>
    </source>
</evidence>
<comment type="subcellular location">
    <subcellularLocation>
        <location evidence="1">Nucleus</location>
    </subcellularLocation>
</comment>
<dbReference type="Pfam" id="PF01426">
    <property type="entry name" value="BAH"/>
    <property type="match status" value="1"/>
</dbReference>
<dbReference type="GO" id="GO:0006368">
    <property type="term" value="P:transcription elongation by RNA polymerase II"/>
    <property type="evidence" value="ECO:0007669"/>
    <property type="project" value="TreeGrafter"/>
</dbReference>
<proteinExistence type="predicted"/>
<dbReference type="PANTHER" id="PTHR16062">
    <property type="entry name" value="SWI/SNF-RELATED"/>
    <property type="match status" value="1"/>
</dbReference>
<keyword evidence="2" id="KW-0677">Repeat</keyword>
<evidence type="ECO:0000256" key="5">
    <source>
        <dbReference type="ARBA" id="ARBA00023117"/>
    </source>
</evidence>
<dbReference type="Proteomes" id="UP000271889">
    <property type="component" value="Unassembled WGS sequence"/>
</dbReference>
<dbReference type="GO" id="GO:0016586">
    <property type="term" value="C:RSC-type complex"/>
    <property type="evidence" value="ECO:0007669"/>
    <property type="project" value="InterPro"/>
</dbReference>
<feature type="domain" description="BAH" evidence="10">
    <location>
        <begin position="248"/>
        <end position="365"/>
    </location>
</feature>